<gene>
    <name evidence="1" type="ordered locus">Strop_0719</name>
</gene>
<name>A4X2U6_SALTO</name>
<dbReference type="AlphaFoldDB" id="A4X2U6"/>
<accession>A4X2U6</accession>
<reference evidence="2" key="1">
    <citation type="journal article" date="2007" name="Proc. Natl. Acad. Sci. U.S.A.">
        <title>Genome sequencing reveals complex secondary metabolome in the marine actinomycete Salinispora tropica.</title>
        <authorList>
            <person name="Udwary D.W."/>
            <person name="Zeigler L."/>
            <person name="Asolkar R.N."/>
            <person name="Singan V."/>
            <person name="Lapidus A."/>
            <person name="Fenical W."/>
            <person name="Jensen P.R."/>
            <person name="Moore B.S."/>
        </authorList>
    </citation>
    <scope>NUCLEOTIDE SEQUENCE [LARGE SCALE GENOMIC DNA]</scope>
    <source>
        <strain evidence="2">ATCC BAA-916 / DSM 44818 / CNB-440</strain>
    </source>
</reference>
<evidence type="ECO:0000313" key="1">
    <source>
        <dbReference type="EMBL" id="ABP53196.1"/>
    </source>
</evidence>
<dbReference type="KEGG" id="stp:Strop_0719"/>
<organism evidence="1 2">
    <name type="scientific">Salinispora tropica (strain ATCC BAA-916 / DSM 44818 / JCM 13857 / NBRC 105044 / CNB-440)</name>
    <dbReference type="NCBI Taxonomy" id="369723"/>
    <lineage>
        <taxon>Bacteria</taxon>
        <taxon>Bacillati</taxon>
        <taxon>Actinomycetota</taxon>
        <taxon>Actinomycetes</taxon>
        <taxon>Micromonosporales</taxon>
        <taxon>Micromonosporaceae</taxon>
        <taxon>Salinispora</taxon>
    </lineage>
</organism>
<protein>
    <recommendedName>
        <fullName evidence="3">Pyridoxamine 5'-phosphate oxidase-related, FMN-binding</fullName>
    </recommendedName>
</protein>
<dbReference type="eggNOG" id="ENOG50331GF">
    <property type="taxonomic scope" value="Bacteria"/>
</dbReference>
<evidence type="ECO:0008006" key="3">
    <source>
        <dbReference type="Google" id="ProtNLM"/>
    </source>
</evidence>
<proteinExistence type="predicted"/>
<dbReference type="HOGENOM" id="CLU_128226_0_0_11"/>
<dbReference type="STRING" id="369723.Strop_0719"/>
<evidence type="ECO:0000313" key="2">
    <source>
        <dbReference type="Proteomes" id="UP000000235"/>
    </source>
</evidence>
<sequence>MSSLTRRRPDLRQPPTVGADLPWVREDAGVTDAVRRSNLLVDEALKKAAIAWVGVADGPASALWCVPLEGALLVVSGPGEQTAPGLADATRAEVTLRGDHGGRIVTWPAEVTRLLPGTEDWETSAPLVAAKRLNAPGSAADLVTRWGTAGCALNRLVPAGDPLAGSALPTTSLAQPPRPAAVVRAARKPFRLHRVRRR</sequence>
<dbReference type="EMBL" id="CP000667">
    <property type="protein sequence ID" value="ABP53196.1"/>
    <property type="molecule type" value="Genomic_DNA"/>
</dbReference>
<dbReference type="Proteomes" id="UP000000235">
    <property type="component" value="Chromosome"/>
</dbReference>
<keyword evidence="2" id="KW-1185">Reference proteome</keyword>